<keyword evidence="2" id="KW-1185">Reference proteome</keyword>
<evidence type="ECO:0000313" key="1">
    <source>
        <dbReference type="EMBL" id="URE11576.1"/>
    </source>
</evidence>
<proteinExistence type="predicted"/>
<gene>
    <name evidence="1" type="ORF">MUK42_28629</name>
</gene>
<dbReference type="EMBL" id="CP097508">
    <property type="protein sequence ID" value="URE11576.1"/>
    <property type="molecule type" value="Genomic_DNA"/>
</dbReference>
<accession>A0A9E7GAS0</accession>
<evidence type="ECO:0000313" key="2">
    <source>
        <dbReference type="Proteomes" id="UP001055439"/>
    </source>
</evidence>
<protein>
    <submittedName>
        <fullName evidence="1">Uncharacterized protein</fullName>
    </submittedName>
</protein>
<sequence length="87" mass="9887">MGSWNDALLLVVQATVIEGFVRDYLPRRRNSERPRLSSPFLGAKEALYPAPSLAFGHSMLCRDSGSRRVPTLLPVSRVEWTRTWTSR</sequence>
<dbReference type="AlphaFoldDB" id="A0A9E7GAS0"/>
<dbReference type="Proteomes" id="UP001055439">
    <property type="component" value="Chromosome 6"/>
</dbReference>
<name>A0A9E7GAS0_9LILI</name>
<reference evidence="1" key="1">
    <citation type="submission" date="2022-05" db="EMBL/GenBank/DDBJ databases">
        <title>The Musa troglodytarum L. genome provides insights into the mechanism of non-climacteric behaviour and enrichment of carotenoids.</title>
        <authorList>
            <person name="Wang J."/>
        </authorList>
    </citation>
    <scope>NUCLEOTIDE SEQUENCE</scope>
    <source>
        <tissue evidence="1">Leaf</tissue>
    </source>
</reference>
<organism evidence="1 2">
    <name type="scientific">Musa troglodytarum</name>
    <name type="common">fe'i banana</name>
    <dbReference type="NCBI Taxonomy" id="320322"/>
    <lineage>
        <taxon>Eukaryota</taxon>
        <taxon>Viridiplantae</taxon>
        <taxon>Streptophyta</taxon>
        <taxon>Embryophyta</taxon>
        <taxon>Tracheophyta</taxon>
        <taxon>Spermatophyta</taxon>
        <taxon>Magnoliopsida</taxon>
        <taxon>Liliopsida</taxon>
        <taxon>Zingiberales</taxon>
        <taxon>Musaceae</taxon>
        <taxon>Musa</taxon>
    </lineage>
</organism>